<feature type="compositionally biased region" description="Polar residues" evidence="1">
    <location>
        <begin position="1"/>
        <end position="10"/>
    </location>
</feature>
<feature type="compositionally biased region" description="Polar residues" evidence="1">
    <location>
        <begin position="21"/>
        <end position="37"/>
    </location>
</feature>
<evidence type="ECO:0000313" key="3">
    <source>
        <dbReference type="Proteomes" id="UP000676967"/>
    </source>
</evidence>
<proteinExistence type="predicted"/>
<gene>
    <name evidence="2" type="ORF">Aiant_13790</name>
</gene>
<accession>A0ABN6C866</accession>
<protein>
    <submittedName>
        <fullName evidence="2">Uncharacterized protein</fullName>
    </submittedName>
</protein>
<name>A0ABN6C866_9ACTN</name>
<reference evidence="2 3" key="1">
    <citation type="submission" date="2020-08" db="EMBL/GenBank/DDBJ databases">
        <title>Whole genome shotgun sequence of Actinoplanes ianthinogenes NBRC 13996.</title>
        <authorList>
            <person name="Komaki H."/>
            <person name="Tamura T."/>
        </authorList>
    </citation>
    <scope>NUCLEOTIDE SEQUENCE [LARGE SCALE GENOMIC DNA]</scope>
    <source>
        <strain evidence="2 3">NBRC 13996</strain>
    </source>
</reference>
<evidence type="ECO:0000313" key="2">
    <source>
        <dbReference type="EMBL" id="BCJ40722.1"/>
    </source>
</evidence>
<feature type="region of interest" description="Disordered" evidence="1">
    <location>
        <begin position="1"/>
        <end position="74"/>
    </location>
</feature>
<dbReference type="EMBL" id="AP023356">
    <property type="protein sequence ID" value="BCJ40722.1"/>
    <property type="molecule type" value="Genomic_DNA"/>
</dbReference>
<dbReference type="Proteomes" id="UP000676967">
    <property type="component" value="Chromosome"/>
</dbReference>
<feature type="compositionally biased region" description="Polar residues" evidence="1">
    <location>
        <begin position="47"/>
        <end position="62"/>
    </location>
</feature>
<keyword evidence="3" id="KW-1185">Reference proteome</keyword>
<organism evidence="2 3">
    <name type="scientific">Actinoplanes ianthinogenes</name>
    <dbReference type="NCBI Taxonomy" id="122358"/>
    <lineage>
        <taxon>Bacteria</taxon>
        <taxon>Bacillati</taxon>
        <taxon>Actinomycetota</taxon>
        <taxon>Actinomycetes</taxon>
        <taxon>Micromonosporales</taxon>
        <taxon>Micromonosporaceae</taxon>
        <taxon>Actinoplanes</taxon>
    </lineage>
</organism>
<evidence type="ECO:0000256" key="1">
    <source>
        <dbReference type="SAM" id="MobiDB-lite"/>
    </source>
</evidence>
<sequence length="74" mass="7413">MITVTSSSPAVASGPARPVSASAQRISNPSAVGNTAPITRVKGLRRSSVNSAPAISSQTGTRLTLRVPGGPEVM</sequence>